<keyword evidence="3" id="KW-1185">Reference proteome</keyword>
<organism evidence="2 3">
    <name type="scientific">Streptomyces cadmiisoli</name>
    <dbReference type="NCBI Taxonomy" id="2184053"/>
    <lineage>
        <taxon>Bacteria</taxon>
        <taxon>Bacillati</taxon>
        <taxon>Actinomycetota</taxon>
        <taxon>Actinomycetes</taxon>
        <taxon>Kitasatosporales</taxon>
        <taxon>Streptomycetaceae</taxon>
        <taxon>Streptomyces</taxon>
        <taxon>Streptomyces aurantiacus group</taxon>
    </lineage>
</organism>
<dbReference type="Proteomes" id="UP000249616">
    <property type="component" value="Chromosome"/>
</dbReference>
<reference evidence="2 3" key="1">
    <citation type="journal article" date="2019" name="Int. J. Syst. Evol. Microbiol.">
        <title>Streptomyces cadmiisoli sp. nov., a novel actinomycete isolated from cadmium-contaminated soil.</title>
        <authorList>
            <person name="Li K."/>
            <person name="Tang X."/>
            <person name="Zhao J."/>
            <person name="Guo Y."/>
            <person name="Tang Y."/>
            <person name="Gao J."/>
        </authorList>
    </citation>
    <scope>NUCLEOTIDE SEQUENCE [LARGE SCALE GENOMIC DNA]</scope>
    <source>
        <strain evidence="2 3">ZFG47</strain>
    </source>
</reference>
<sequence>MPQFKRLGSVAAVVGMTAAGMIATTGTAQAASYNGGCGSGYSVIGSKDVGDGTAYITYNSSNGYNCVVTVSDTPGTAMYLDARLRIHRTDAVWKANEYDAGTFKYYAGPVYIKAVDTCVDYGGSAGNASYIQINYGVHCG</sequence>
<name>A0A2Z4J2J4_9ACTN</name>
<dbReference type="EMBL" id="CP030073">
    <property type="protein sequence ID" value="AWW39244.1"/>
    <property type="molecule type" value="Genomic_DNA"/>
</dbReference>
<proteinExistence type="predicted"/>
<dbReference type="RefSeq" id="WP_053760344.1">
    <property type="nucleotide sequence ID" value="NZ_CBDRHE010000055.1"/>
</dbReference>
<keyword evidence="1" id="KW-0732">Signal</keyword>
<evidence type="ECO:0000313" key="3">
    <source>
        <dbReference type="Proteomes" id="UP000249616"/>
    </source>
</evidence>
<feature type="signal peptide" evidence="1">
    <location>
        <begin position="1"/>
        <end position="30"/>
    </location>
</feature>
<evidence type="ECO:0000256" key="1">
    <source>
        <dbReference type="SAM" id="SignalP"/>
    </source>
</evidence>
<dbReference type="KEGG" id="scad:DN051_23425"/>
<protein>
    <submittedName>
        <fullName evidence="2">Spore-associated protein A</fullName>
    </submittedName>
</protein>
<gene>
    <name evidence="2" type="ORF">DN051_23425</name>
</gene>
<evidence type="ECO:0000313" key="2">
    <source>
        <dbReference type="EMBL" id="AWW39244.1"/>
    </source>
</evidence>
<dbReference type="GeneID" id="32589267"/>
<accession>A0A2Z4J2J4</accession>
<feature type="chain" id="PRO_5016258702" evidence="1">
    <location>
        <begin position="31"/>
        <end position="140"/>
    </location>
</feature>
<dbReference type="AlphaFoldDB" id="A0A2Z4J2J4"/>